<dbReference type="GO" id="GO:0008840">
    <property type="term" value="F:4-hydroxy-tetrahydrodipicolinate synthase activity"/>
    <property type="evidence" value="ECO:0007669"/>
    <property type="project" value="TreeGrafter"/>
</dbReference>
<dbReference type="PIRSF" id="PIRSF001365">
    <property type="entry name" value="DHDPS"/>
    <property type="match status" value="1"/>
</dbReference>
<dbReference type="KEGG" id="pgu:PGUG_03287"/>
<dbReference type="Pfam" id="PF00701">
    <property type="entry name" value="DHDPS"/>
    <property type="match status" value="1"/>
</dbReference>
<dbReference type="HOGENOM" id="CLU_049343_0_0_1"/>
<accession>A5DJ36</accession>
<evidence type="ECO:0000256" key="2">
    <source>
        <dbReference type="PIRSR" id="PIRSR001365-1"/>
    </source>
</evidence>
<dbReference type="RefSeq" id="XP_001483906.2">
    <property type="nucleotide sequence ID" value="XM_001483856.1"/>
</dbReference>
<sequence>MFSPMTVSNDIVPAGIYTPVTTFFQKDDQFLDLESQVKHAKFLYESKIQGLLVCGSMGEAAHLTRKERHDVVAAVRNAISDSEFKIIAGAPSMANVSEIVEESQSAKDAGADFFIVLVPGFFGPNLTSQAGIVDYFTRVADKSALPVLIYNYPGTSNMVSITAESYKKLAAHPKIVGAKFTHCNIDEYTLVAQDPKIRTQNFRLFTGLGQVLLPALTVGFYGAIDGLSAVFPKSLVHLQTLYNRGELQEAAKLQLLVNRAEKLVGELNINGVKYALKELYGFGTGLTARPPLNHYFTVEAYNKFQGDLKALKEVEDSLA</sequence>
<evidence type="ECO:0000313" key="4">
    <source>
        <dbReference type="EMBL" id="EDK39189.2"/>
    </source>
</evidence>
<keyword evidence="5" id="KW-1185">Reference proteome</keyword>
<dbReference type="OrthoDB" id="191315at2759"/>
<gene>
    <name evidence="4" type="ORF">PGUG_03287</name>
</gene>
<dbReference type="InParanoid" id="A5DJ36"/>
<dbReference type="AlphaFoldDB" id="A5DJ36"/>
<dbReference type="STRING" id="294746.A5DJ36"/>
<dbReference type="Gene3D" id="3.20.20.70">
    <property type="entry name" value="Aldolase class I"/>
    <property type="match status" value="1"/>
</dbReference>
<dbReference type="PANTHER" id="PTHR12128">
    <property type="entry name" value="DIHYDRODIPICOLINATE SYNTHASE"/>
    <property type="match status" value="1"/>
</dbReference>
<evidence type="ECO:0000256" key="1">
    <source>
        <dbReference type="PIRNR" id="PIRNR001365"/>
    </source>
</evidence>
<dbReference type="EMBL" id="CH408158">
    <property type="protein sequence ID" value="EDK39189.2"/>
    <property type="molecule type" value="Genomic_DNA"/>
</dbReference>
<name>A5DJ36_PICGU</name>
<feature type="binding site" evidence="3">
    <location>
        <position position="224"/>
    </location>
    <ligand>
        <name>pyruvate</name>
        <dbReference type="ChEBI" id="CHEBI:15361"/>
    </ligand>
</feature>
<dbReference type="PANTHER" id="PTHR12128:SF68">
    <property type="entry name" value="DIHYDRODIPICOLINATE SYNTHETASE"/>
    <property type="match status" value="1"/>
</dbReference>
<dbReference type="CDD" id="cd00408">
    <property type="entry name" value="DHDPS-like"/>
    <property type="match status" value="1"/>
</dbReference>
<dbReference type="VEuPathDB" id="FungiDB:PGUG_03287"/>
<dbReference type="OMA" id="VCGSMGE"/>
<feature type="active site" description="Proton donor/acceptor" evidence="2">
    <location>
        <position position="150"/>
    </location>
</feature>
<reference evidence="4 5" key="1">
    <citation type="journal article" date="2009" name="Nature">
        <title>Evolution of pathogenicity and sexual reproduction in eight Candida genomes.</title>
        <authorList>
            <person name="Butler G."/>
            <person name="Rasmussen M.D."/>
            <person name="Lin M.F."/>
            <person name="Santos M.A."/>
            <person name="Sakthikumar S."/>
            <person name="Munro C.A."/>
            <person name="Rheinbay E."/>
            <person name="Grabherr M."/>
            <person name="Forche A."/>
            <person name="Reedy J.L."/>
            <person name="Agrafioti I."/>
            <person name="Arnaud M.B."/>
            <person name="Bates S."/>
            <person name="Brown A.J."/>
            <person name="Brunke S."/>
            <person name="Costanzo M.C."/>
            <person name="Fitzpatrick D.A."/>
            <person name="de Groot P.W."/>
            <person name="Harris D."/>
            <person name="Hoyer L.L."/>
            <person name="Hube B."/>
            <person name="Klis F.M."/>
            <person name="Kodira C."/>
            <person name="Lennard N."/>
            <person name="Logue M.E."/>
            <person name="Martin R."/>
            <person name="Neiman A.M."/>
            <person name="Nikolaou E."/>
            <person name="Quail M.A."/>
            <person name="Quinn J."/>
            <person name="Santos M.C."/>
            <person name="Schmitzberger F.F."/>
            <person name="Sherlock G."/>
            <person name="Shah P."/>
            <person name="Silverstein K.A."/>
            <person name="Skrzypek M.S."/>
            <person name="Soll D."/>
            <person name="Staggs R."/>
            <person name="Stansfield I."/>
            <person name="Stumpf M.P."/>
            <person name="Sudbery P.E."/>
            <person name="Srikantha T."/>
            <person name="Zeng Q."/>
            <person name="Berman J."/>
            <person name="Berriman M."/>
            <person name="Heitman J."/>
            <person name="Gow N.A."/>
            <person name="Lorenz M.C."/>
            <person name="Birren B.W."/>
            <person name="Kellis M."/>
            <person name="Cuomo C.A."/>
        </authorList>
    </citation>
    <scope>NUCLEOTIDE SEQUENCE [LARGE SCALE GENOMIC DNA]</scope>
    <source>
        <strain evidence="5">ATCC 6260 / CBS 566 / DSM 6381 / JCM 1539 / NBRC 10279 / NRRL Y-324</strain>
    </source>
</reference>
<protein>
    <submittedName>
        <fullName evidence="4">Uncharacterized protein</fullName>
    </submittedName>
</protein>
<dbReference type="eggNOG" id="ENOG502RFPT">
    <property type="taxonomic scope" value="Eukaryota"/>
</dbReference>
<dbReference type="InterPro" id="IPR002220">
    <property type="entry name" value="DapA-like"/>
</dbReference>
<organism evidence="4 5">
    <name type="scientific">Meyerozyma guilliermondii (strain ATCC 6260 / CBS 566 / DSM 6381 / JCM 1539 / NBRC 10279 / NRRL Y-324)</name>
    <name type="common">Yeast</name>
    <name type="synonym">Candida guilliermondii</name>
    <dbReference type="NCBI Taxonomy" id="294746"/>
    <lineage>
        <taxon>Eukaryota</taxon>
        <taxon>Fungi</taxon>
        <taxon>Dikarya</taxon>
        <taxon>Ascomycota</taxon>
        <taxon>Saccharomycotina</taxon>
        <taxon>Pichiomycetes</taxon>
        <taxon>Debaryomycetaceae</taxon>
        <taxon>Meyerozyma</taxon>
    </lineage>
</organism>
<comment type="similarity">
    <text evidence="1">Belongs to the DapA family.</text>
</comment>
<dbReference type="GeneID" id="5125999"/>
<dbReference type="SUPFAM" id="SSF51569">
    <property type="entry name" value="Aldolase"/>
    <property type="match status" value="1"/>
</dbReference>
<keyword evidence="1" id="KW-0456">Lyase</keyword>
<feature type="active site" description="Schiff-base intermediate with substrate" evidence="2">
    <location>
        <position position="179"/>
    </location>
</feature>
<proteinExistence type="inferred from homology"/>
<dbReference type="InterPro" id="IPR013785">
    <property type="entry name" value="Aldolase_TIM"/>
</dbReference>
<dbReference type="SMART" id="SM01130">
    <property type="entry name" value="DHDPS"/>
    <property type="match status" value="1"/>
</dbReference>
<evidence type="ECO:0000313" key="5">
    <source>
        <dbReference type="Proteomes" id="UP000001997"/>
    </source>
</evidence>
<dbReference type="PRINTS" id="PR00146">
    <property type="entry name" value="DHPICSNTHASE"/>
</dbReference>
<dbReference type="Proteomes" id="UP000001997">
    <property type="component" value="Unassembled WGS sequence"/>
</dbReference>
<evidence type="ECO:0000256" key="3">
    <source>
        <dbReference type="PIRSR" id="PIRSR001365-2"/>
    </source>
</evidence>